<gene>
    <name evidence="2" type="ORF">PoB_001045100</name>
</gene>
<evidence type="ECO:0000313" key="3">
    <source>
        <dbReference type="Proteomes" id="UP000735302"/>
    </source>
</evidence>
<dbReference type="EMBL" id="BLXT01001274">
    <property type="protein sequence ID" value="GFN83945.1"/>
    <property type="molecule type" value="Genomic_DNA"/>
</dbReference>
<reference evidence="2 3" key="1">
    <citation type="journal article" date="2021" name="Elife">
        <title>Chloroplast acquisition without the gene transfer in kleptoplastic sea slugs, Plakobranchus ocellatus.</title>
        <authorList>
            <person name="Maeda T."/>
            <person name="Takahashi S."/>
            <person name="Yoshida T."/>
            <person name="Shimamura S."/>
            <person name="Takaki Y."/>
            <person name="Nagai Y."/>
            <person name="Toyoda A."/>
            <person name="Suzuki Y."/>
            <person name="Arimoto A."/>
            <person name="Ishii H."/>
            <person name="Satoh N."/>
            <person name="Nishiyama T."/>
            <person name="Hasebe M."/>
            <person name="Maruyama T."/>
            <person name="Minagawa J."/>
            <person name="Obokata J."/>
            <person name="Shigenobu S."/>
        </authorList>
    </citation>
    <scope>NUCLEOTIDE SEQUENCE [LARGE SCALE GENOMIC DNA]</scope>
</reference>
<keyword evidence="3" id="KW-1185">Reference proteome</keyword>
<dbReference type="Proteomes" id="UP000735302">
    <property type="component" value="Unassembled WGS sequence"/>
</dbReference>
<feature type="compositionally biased region" description="Polar residues" evidence="1">
    <location>
        <begin position="151"/>
        <end position="177"/>
    </location>
</feature>
<proteinExistence type="predicted"/>
<comment type="caution">
    <text evidence="2">The sequence shown here is derived from an EMBL/GenBank/DDBJ whole genome shotgun (WGS) entry which is preliminary data.</text>
</comment>
<feature type="region of interest" description="Disordered" evidence="1">
    <location>
        <begin position="137"/>
        <end position="185"/>
    </location>
</feature>
<protein>
    <submittedName>
        <fullName evidence="2">Uncharacterized protein</fullName>
    </submittedName>
</protein>
<dbReference type="AlphaFoldDB" id="A0AAV3Y9K5"/>
<organism evidence="2 3">
    <name type="scientific">Plakobranchus ocellatus</name>
    <dbReference type="NCBI Taxonomy" id="259542"/>
    <lineage>
        <taxon>Eukaryota</taxon>
        <taxon>Metazoa</taxon>
        <taxon>Spiralia</taxon>
        <taxon>Lophotrochozoa</taxon>
        <taxon>Mollusca</taxon>
        <taxon>Gastropoda</taxon>
        <taxon>Heterobranchia</taxon>
        <taxon>Euthyneura</taxon>
        <taxon>Panpulmonata</taxon>
        <taxon>Sacoglossa</taxon>
        <taxon>Placobranchoidea</taxon>
        <taxon>Plakobranchidae</taxon>
        <taxon>Plakobranchus</taxon>
    </lineage>
</organism>
<evidence type="ECO:0000313" key="2">
    <source>
        <dbReference type="EMBL" id="GFN83945.1"/>
    </source>
</evidence>
<evidence type="ECO:0000256" key="1">
    <source>
        <dbReference type="SAM" id="MobiDB-lite"/>
    </source>
</evidence>
<accession>A0AAV3Y9K5</accession>
<sequence>MARTLQVGHYSPSSPQSRPCTLRLSSISVFGPLKRHLGGKKIEDEDELIGEVRDRFSKLDANFFTQGAEIQGNQRENLNRRHAIRPAPELQPGDPLYIKDLDRPGSVIRRHPNPYIIGIGQGTIHHRCKYVVATSTPVQPEEAPIVPEASLASSKRASRDSPVTTTSVRPKAQSTPRSSEHLQVTRCARAVIPSKRLDL</sequence>
<name>A0AAV3Y9K5_9GAST</name>